<protein>
    <submittedName>
        <fullName evidence="2">Uncharacterized protein</fullName>
    </submittedName>
</protein>
<evidence type="ECO:0000313" key="3">
    <source>
        <dbReference type="Proteomes" id="UP001165080"/>
    </source>
</evidence>
<accession>A0A9W6BIX1</accession>
<sequence>MEGFAHPLTLRFQDHALEQAYQAHRLEGFFRALDTGYLAGQTLLAAGFFLLQPFLFPSIAFHLANVVYPVLCLANRLVIQALPWPVYAQHRHRIQLIFRAMMEINVVWGLPSWSPPVAVRSLGSFAIHLILTSGVGCLNWASLGWPLLLQHHLPYNLLTASAFSHFLGPHVCAVVRQTATGRDLAGGLWRGVRAAAGASGRLRALLLVSPGPLPAAPDLSSPSPSGSTSPTDPPPHLSTSGGGAAMTAGSSRTHSSLSSSTSSFPLSSPPSFLDSLSEEAACWGTVSLIHLLLGFVLPTALVWTLEKASREHFLARGYPLPPDSSSSGGGGNSGGGDSTDGRAGGGGGGVCGDVVAEVDPGVGGSAAAAAGAQTLLRRRRQRRRWRWQVQDGSMERENVSESESSPLTGQRQHTGHANLPFPGSEAHAYSNNSTCPAAPEPPPPPQQQQQQPSPQTLERLRRYRRIRGHAGGWDVCELIQSGLWLLLASLLVTLFWELQLVARFLLGPMLLQQQDRVEGGGGGGGGGG</sequence>
<keyword evidence="3" id="KW-1185">Reference proteome</keyword>
<evidence type="ECO:0000256" key="1">
    <source>
        <dbReference type="SAM" id="MobiDB-lite"/>
    </source>
</evidence>
<comment type="caution">
    <text evidence="2">The sequence shown here is derived from an EMBL/GenBank/DDBJ whole genome shotgun (WGS) entry which is preliminary data.</text>
</comment>
<organism evidence="2 3">
    <name type="scientific">Pleodorina starrii</name>
    <dbReference type="NCBI Taxonomy" id="330485"/>
    <lineage>
        <taxon>Eukaryota</taxon>
        <taxon>Viridiplantae</taxon>
        <taxon>Chlorophyta</taxon>
        <taxon>core chlorophytes</taxon>
        <taxon>Chlorophyceae</taxon>
        <taxon>CS clade</taxon>
        <taxon>Chlamydomonadales</taxon>
        <taxon>Volvocaceae</taxon>
        <taxon>Pleodorina</taxon>
    </lineage>
</organism>
<dbReference type="EMBL" id="BRXU01000006">
    <property type="protein sequence ID" value="GLC52658.1"/>
    <property type="molecule type" value="Genomic_DNA"/>
</dbReference>
<feature type="region of interest" description="Disordered" evidence="1">
    <location>
        <begin position="380"/>
        <end position="456"/>
    </location>
</feature>
<feature type="compositionally biased region" description="Low complexity" evidence="1">
    <location>
        <begin position="245"/>
        <end position="270"/>
    </location>
</feature>
<dbReference type="Proteomes" id="UP001165080">
    <property type="component" value="Unassembled WGS sequence"/>
</dbReference>
<feature type="compositionally biased region" description="Gly residues" evidence="1">
    <location>
        <begin position="327"/>
        <end position="346"/>
    </location>
</feature>
<gene>
    <name evidence="2" type="primary">PLEST003718</name>
    <name evidence="2" type="ORF">PLESTB_000654300</name>
</gene>
<feature type="compositionally biased region" description="Low complexity" evidence="1">
    <location>
        <begin position="216"/>
        <end position="230"/>
    </location>
</feature>
<feature type="compositionally biased region" description="Polar residues" evidence="1">
    <location>
        <begin position="401"/>
        <end position="412"/>
    </location>
</feature>
<evidence type="ECO:0000313" key="2">
    <source>
        <dbReference type="EMBL" id="GLC52658.1"/>
    </source>
</evidence>
<dbReference type="AlphaFoldDB" id="A0A9W6BIX1"/>
<feature type="region of interest" description="Disordered" evidence="1">
    <location>
        <begin position="319"/>
        <end position="346"/>
    </location>
</feature>
<proteinExistence type="predicted"/>
<name>A0A9W6BIX1_9CHLO</name>
<reference evidence="2 3" key="1">
    <citation type="journal article" date="2023" name="Commun. Biol.">
        <title>Reorganization of the ancestral sex-determining regions during the evolution of trioecy in Pleodorina starrii.</title>
        <authorList>
            <person name="Takahashi K."/>
            <person name="Suzuki S."/>
            <person name="Kawai-Toyooka H."/>
            <person name="Yamamoto K."/>
            <person name="Hamaji T."/>
            <person name="Ootsuki R."/>
            <person name="Yamaguchi H."/>
            <person name="Kawachi M."/>
            <person name="Higashiyama T."/>
            <person name="Nozaki H."/>
        </authorList>
    </citation>
    <scope>NUCLEOTIDE SEQUENCE [LARGE SCALE GENOMIC DNA]</scope>
    <source>
        <strain evidence="2 3">NIES-4479</strain>
    </source>
</reference>
<feature type="region of interest" description="Disordered" evidence="1">
    <location>
        <begin position="216"/>
        <end position="270"/>
    </location>
</feature>